<evidence type="ECO:0000313" key="1">
    <source>
        <dbReference type="EMBL" id="CAG8809116.1"/>
    </source>
</evidence>
<accession>A0A9N9K670</accession>
<dbReference type="OrthoDB" id="2436459at2759"/>
<proteinExistence type="predicted"/>
<dbReference type="EMBL" id="CAJVPY010044679">
    <property type="protein sequence ID" value="CAG8809116.1"/>
    <property type="molecule type" value="Genomic_DNA"/>
</dbReference>
<feature type="non-terminal residue" evidence="1">
    <location>
        <position position="1"/>
    </location>
</feature>
<dbReference type="Proteomes" id="UP000789405">
    <property type="component" value="Unassembled WGS sequence"/>
</dbReference>
<reference evidence="1" key="1">
    <citation type="submission" date="2021-06" db="EMBL/GenBank/DDBJ databases">
        <authorList>
            <person name="Kallberg Y."/>
            <person name="Tangrot J."/>
            <person name="Rosling A."/>
        </authorList>
    </citation>
    <scope>NUCLEOTIDE SEQUENCE</scope>
    <source>
        <strain evidence="1">MA453B</strain>
    </source>
</reference>
<gene>
    <name evidence="1" type="ORF">DERYTH_LOCUS25031</name>
</gene>
<protein>
    <submittedName>
        <fullName evidence="1">4934_t:CDS:1</fullName>
    </submittedName>
</protein>
<keyword evidence="2" id="KW-1185">Reference proteome</keyword>
<evidence type="ECO:0000313" key="2">
    <source>
        <dbReference type="Proteomes" id="UP000789405"/>
    </source>
</evidence>
<comment type="caution">
    <text evidence="1">The sequence shown here is derived from an EMBL/GenBank/DDBJ whole genome shotgun (WGS) entry which is preliminary data.</text>
</comment>
<organism evidence="1 2">
    <name type="scientific">Dentiscutata erythropus</name>
    <dbReference type="NCBI Taxonomy" id="1348616"/>
    <lineage>
        <taxon>Eukaryota</taxon>
        <taxon>Fungi</taxon>
        <taxon>Fungi incertae sedis</taxon>
        <taxon>Mucoromycota</taxon>
        <taxon>Glomeromycotina</taxon>
        <taxon>Glomeromycetes</taxon>
        <taxon>Diversisporales</taxon>
        <taxon>Gigasporaceae</taxon>
        <taxon>Dentiscutata</taxon>
    </lineage>
</organism>
<dbReference type="AlphaFoldDB" id="A0A9N9K670"/>
<name>A0A9N9K670_9GLOM</name>
<sequence length="85" mass="10392">RNWMANGEFQFTKSKNFKKPAYNLMCQWIIETWEDISTEIIEKFFKKYSISNKLDRSKDYLMHSEEKNNELEELFIILTEDLEND</sequence>